<name>A0A7I0NSJ1_STRCX</name>
<reference evidence="1 2" key="1">
    <citation type="submission" date="2020-06" db="EMBL/GenBank/DDBJ databases">
        <title>Genome mining for natural products.</title>
        <authorList>
            <person name="Zhang B."/>
            <person name="Shi J."/>
            <person name="Ge H."/>
        </authorList>
    </citation>
    <scope>NUCLEOTIDE SEQUENCE [LARGE SCALE GENOMIC DNA]</scope>
    <source>
        <strain evidence="1 2">NA02069</strain>
    </source>
</reference>
<dbReference type="RefSeq" id="WP_176573747.1">
    <property type="nucleotide sequence ID" value="NZ_CP056041.1"/>
</dbReference>
<sequence>MAMPSAIVPRLIAEVPQVARPDAADDRDAAAATLDERGSVVSAPWAEMTLMAMVDYQ</sequence>
<protein>
    <submittedName>
        <fullName evidence="1">Uncharacterized protein</fullName>
    </submittedName>
</protein>
<gene>
    <name evidence="1" type="ORF">HUT05_00695</name>
</gene>
<dbReference type="EMBL" id="CP056041">
    <property type="protein sequence ID" value="QKZ16034.1"/>
    <property type="molecule type" value="Genomic_DNA"/>
</dbReference>
<organism evidence="1 2">
    <name type="scientific">Streptomyces chartreusis</name>
    <dbReference type="NCBI Taxonomy" id="1969"/>
    <lineage>
        <taxon>Bacteria</taxon>
        <taxon>Bacillati</taxon>
        <taxon>Actinomycetota</taxon>
        <taxon>Actinomycetes</taxon>
        <taxon>Kitasatosporales</taxon>
        <taxon>Streptomycetaceae</taxon>
        <taxon>Streptomyces</taxon>
    </lineage>
</organism>
<evidence type="ECO:0000313" key="2">
    <source>
        <dbReference type="Proteomes" id="UP000509418"/>
    </source>
</evidence>
<dbReference type="Proteomes" id="UP000509418">
    <property type="component" value="Chromosome"/>
</dbReference>
<accession>A0A7I0NSJ1</accession>
<keyword evidence="2" id="KW-1185">Reference proteome</keyword>
<evidence type="ECO:0000313" key="1">
    <source>
        <dbReference type="EMBL" id="QKZ16034.1"/>
    </source>
</evidence>
<proteinExistence type="predicted"/>
<dbReference type="AlphaFoldDB" id="A0A7I0NSJ1"/>